<reference evidence="4 7" key="2">
    <citation type="submission" date="2020-08" db="EMBL/GenBank/DDBJ databases">
        <title>Sequencing the genomes of 1000 actinobacteria strains.</title>
        <authorList>
            <person name="Klenk H.-P."/>
        </authorList>
    </citation>
    <scope>NUCLEOTIDE SEQUENCE [LARGE SCALE GENOMIC DNA]</scope>
    <source>
        <strain evidence="4 7">DSM 16678</strain>
    </source>
</reference>
<dbReference type="AlphaFoldDB" id="A0A323VLF8"/>
<dbReference type="PROSITE" id="PS51186">
    <property type="entry name" value="GNAT"/>
    <property type="match status" value="1"/>
</dbReference>
<reference evidence="5 6" key="1">
    <citation type="submission" date="2018-06" db="EMBL/GenBank/DDBJ databases">
        <title>Draft genome sequence of Modestobacter versicolor CP153-2.</title>
        <authorList>
            <person name="Gundlapally S.R."/>
        </authorList>
    </citation>
    <scope>NUCLEOTIDE SEQUENCE [LARGE SCALE GENOMIC DNA]</scope>
    <source>
        <strain evidence="5 6">CP153-2</strain>
    </source>
</reference>
<dbReference type="PANTHER" id="PTHR43877">
    <property type="entry name" value="AMINOALKYLPHOSPHONATE N-ACETYLTRANSFERASE-RELATED-RELATED"/>
    <property type="match status" value="1"/>
</dbReference>
<evidence type="ECO:0000313" key="6">
    <source>
        <dbReference type="Proteomes" id="UP000247602"/>
    </source>
</evidence>
<dbReference type="InterPro" id="IPR000182">
    <property type="entry name" value="GNAT_dom"/>
</dbReference>
<dbReference type="InterPro" id="IPR050832">
    <property type="entry name" value="Bact_Acetyltransf"/>
</dbReference>
<evidence type="ECO:0000313" key="7">
    <source>
        <dbReference type="Proteomes" id="UP000580718"/>
    </source>
</evidence>
<dbReference type="Gene3D" id="3.40.630.30">
    <property type="match status" value="1"/>
</dbReference>
<dbReference type="RefSeq" id="WP_110552958.1">
    <property type="nucleotide sequence ID" value="NZ_JACIBU010000002.1"/>
</dbReference>
<dbReference type="OrthoDB" id="70840at2"/>
<evidence type="ECO:0000259" key="3">
    <source>
        <dbReference type="PROSITE" id="PS51186"/>
    </source>
</evidence>
<dbReference type="Proteomes" id="UP000247602">
    <property type="component" value="Unassembled WGS sequence"/>
</dbReference>
<accession>A0A323VLF8</accession>
<evidence type="ECO:0000313" key="5">
    <source>
        <dbReference type="EMBL" id="PZA20598.1"/>
    </source>
</evidence>
<comment type="caution">
    <text evidence="5">The sequence shown here is derived from an EMBL/GenBank/DDBJ whole genome shotgun (WGS) entry which is preliminary data.</text>
</comment>
<gene>
    <name evidence="5" type="ORF">DMO24_14615</name>
    <name evidence="4" type="ORF">FHX36_004237</name>
</gene>
<dbReference type="SUPFAM" id="SSF55729">
    <property type="entry name" value="Acyl-CoA N-acyltransferases (Nat)"/>
    <property type="match status" value="1"/>
</dbReference>
<dbReference type="Proteomes" id="UP000580718">
    <property type="component" value="Unassembled WGS sequence"/>
</dbReference>
<evidence type="ECO:0000256" key="1">
    <source>
        <dbReference type="ARBA" id="ARBA00022679"/>
    </source>
</evidence>
<evidence type="ECO:0000256" key="2">
    <source>
        <dbReference type="ARBA" id="ARBA00023315"/>
    </source>
</evidence>
<dbReference type="Pfam" id="PF00583">
    <property type="entry name" value="Acetyltransf_1"/>
    <property type="match status" value="1"/>
</dbReference>
<feature type="domain" description="N-acetyltransferase" evidence="3">
    <location>
        <begin position="11"/>
        <end position="160"/>
    </location>
</feature>
<evidence type="ECO:0000313" key="4">
    <source>
        <dbReference type="EMBL" id="MBB3678448.1"/>
    </source>
</evidence>
<dbReference type="EMBL" id="JACIBU010000002">
    <property type="protein sequence ID" value="MBB3678448.1"/>
    <property type="molecule type" value="Genomic_DNA"/>
</dbReference>
<dbReference type="GO" id="GO:0016747">
    <property type="term" value="F:acyltransferase activity, transferring groups other than amino-acyl groups"/>
    <property type="evidence" value="ECO:0007669"/>
    <property type="project" value="InterPro"/>
</dbReference>
<keyword evidence="6" id="KW-1185">Reference proteome</keyword>
<sequence length="184" mass="19272">MSTSAAEPSPVVLRAVGYADPVAQELVERVQQEYVVRYGGRDAAVVDPAEFSAPLGLFLVAEVDGVPAGCGGWRAQGDGVAELKRMYVEPAFRRRGIAALLLAELERTAVAAGHRHLLLNSGDRQPEALALYARAGYTPVAGYGVYADAPGAVFLGKDLDGADLDGVDLDSARAAGDEEDAWAS</sequence>
<organism evidence="5 6">
    <name type="scientific">Modestobacter versicolor</name>
    <dbReference type="NCBI Taxonomy" id="429133"/>
    <lineage>
        <taxon>Bacteria</taxon>
        <taxon>Bacillati</taxon>
        <taxon>Actinomycetota</taxon>
        <taxon>Actinomycetes</taxon>
        <taxon>Geodermatophilales</taxon>
        <taxon>Geodermatophilaceae</taxon>
        <taxon>Modestobacter</taxon>
    </lineage>
</organism>
<proteinExistence type="predicted"/>
<dbReference type="CDD" id="cd04301">
    <property type="entry name" value="NAT_SF"/>
    <property type="match status" value="1"/>
</dbReference>
<keyword evidence="1 5" id="KW-0808">Transferase</keyword>
<dbReference type="InterPro" id="IPR016181">
    <property type="entry name" value="Acyl_CoA_acyltransferase"/>
</dbReference>
<protein>
    <submittedName>
        <fullName evidence="4 5">N-acetyltransferase</fullName>
    </submittedName>
</protein>
<name>A0A323VLF8_9ACTN</name>
<keyword evidence="2" id="KW-0012">Acyltransferase</keyword>
<dbReference type="PANTHER" id="PTHR43877:SF2">
    <property type="entry name" value="AMINOALKYLPHOSPHONATE N-ACETYLTRANSFERASE-RELATED"/>
    <property type="match status" value="1"/>
</dbReference>
<dbReference type="EMBL" id="QKNV01000163">
    <property type="protein sequence ID" value="PZA20598.1"/>
    <property type="molecule type" value="Genomic_DNA"/>
</dbReference>